<comment type="caution">
    <text evidence="2">The sequence shown here is derived from an EMBL/GenBank/DDBJ whole genome shotgun (WGS) entry which is preliminary data.</text>
</comment>
<dbReference type="AlphaFoldDB" id="A0AA36NI15"/>
<sequence length="418" mass="46366">MVPTVPEPPFEAAMAPSCTACKADTLANSRFCHMCGVAVGMAHGGYSIVEPSILPADLQAVKKPSPGMRRNSAADLRRNNSSYLLLMRLEEAGAEWRDVEGLSDPGGRTPDSTPKARPMTMSPTKRWETDRDRFVKISEIHAAPAFPRILCVSRRYLRKNKYVDITGEYHLELIQKFGGAPIILPRTMQTVQQLCEYLPMDGLVIAEGQDLSDDILQKYGCQVPERLTGEAAKKFASDTETDVSKDELEFALMRFALAAGVPVLTFCRGSQMLNCMRGGTLVGDIESQTDSCIKHLRDSSDPEYDSFRHPITVKTKTPLAEWFGDSLGNGEAKMLMVNSYHHQASKELGWSLVPMAHSPDGIIEAFYDPRYDPKAGQFVVGLQFHPERMLGDYPGCARCYESFLEACRAYKAFQDVCA</sequence>
<organism evidence="2 3">
    <name type="scientific">Effrenium voratum</name>
    <dbReference type="NCBI Taxonomy" id="2562239"/>
    <lineage>
        <taxon>Eukaryota</taxon>
        <taxon>Sar</taxon>
        <taxon>Alveolata</taxon>
        <taxon>Dinophyceae</taxon>
        <taxon>Suessiales</taxon>
        <taxon>Symbiodiniaceae</taxon>
        <taxon>Effrenium</taxon>
    </lineage>
</organism>
<dbReference type="PANTHER" id="PTHR43235">
    <property type="entry name" value="GLUTAMINE AMIDOTRANSFERASE PB2B2.05-RELATED"/>
    <property type="match status" value="1"/>
</dbReference>
<evidence type="ECO:0008006" key="4">
    <source>
        <dbReference type="Google" id="ProtNLM"/>
    </source>
</evidence>
<dbReference type="Pfam" id="PF07722">
    <property type="entry name" value="Peptidase_C26"/>
    <property type="match status" value="1"/>
</dbReference>
<gene>
    <name evidence="2" type="ORF">EVOR1521_LOCUS29245</name>
</gene>
<dbReference type="EMBL" id="CAUJNA010003679">
    <property type="protein sequence ID" value="CAJ1407599.1"/>
    <property type="molecule type" value="Genomic_DNA"/>
</dbReference>
<dbReference type="PROSITE" id="PS51273">
    <property type="entry name" value="GATASE_TYPE_1"/>
    <property type="match status" value="1"/>
</dbReference>
<dbReference type="PANTHER" id="PTHR43235:SF1">
    <property type="entry name" value="GLUTAMINE AMIDOTRANSFERASE PB2B2.05-RELATED"/>
    <property type="match status" value="1"/>
</dbReference>
<dbReference type="Proteomes" id="UP001178507">
    <property type="component" value="Unassembled WGS sequence"/>
</dbReference>
<evidence type="ECO:0000313" key="3">
    <source>
        <dbReference type="Proteomes" id="UP001178507"/>
    </source>
</evidence>
<dbReference type="GO" id="GO:0016811">
    <property type="term" value="F:hydrolase activity, acting on carbon-nitrogen (but not peptide) bonds, in linear amides"/>
    <property type="evidence" value="ECO:0007669"/>
    <property type="project" value="InterPro"/>
</dbReference>
<feature type="region of interest" description="Disordered" evidence="1">
    <location>
        <begin position="97"/>
        <end position="125"/>
    </location>
</feature>
<proteinExistence type="predicted"/>
<dbReference type="InterPro" id="IPR029062">
    <property type="entry name" value="Class_I_gatase-like"/>
</dbReference>
<evidence type="ECO:0000256" key="1">
    <source>
        <dbReference type="SAM" id="MobiDB-lite"/>
    </source>
</evidence>
<dbReference type="GO" id="GO:0005829">
    <property type="term" value="C:cytosol"/>
    <property type="evidence" value="ECO:0007669"/>
    <property type="project" value="TreeGrafter"/>
</dbReference>
<dbReference type="SUPFAM" id="SSF52317">
    <property type="entry name" value="Class I glutamine amidotransferase-like"/>
    <property type="match status" value="1"/>
</dbReference>
<accession>A0AA36NI15</accession>
<dbReference type="InterPro" id="IPR011697">
    <property type="entry name" value="Peptidase_C26"/>
</dbReference>
<evidence type="ECO:0000313" key="2">
    <source>
        <dbReference type="EMBL" id="CAJ1407599.1"/>
    </source>
</evidence>
<dbReference type="Gene3D" id="3.40.50.880">
    <property type="match status" value="1"/>
</dbReference>
<dbReference type="InterPro" id="IPR044668">
    <property type="entry name" value="PuuD-like"/>
</dbReference>
<reference evidence="2" key="1">
    <citation type="submission" date="2023-08" db="EMBL/GenBank/DDBJ databases">
        <authorList>
            <person name="Chen Y."/>
            <person name="Shah S."/>
            <person name="Dougan E. K."/>
            <person name="Thang M."/>
            <person name="Chan C."/>
        </authorList>
    </citation>
    <scope>NUCLEOTIDE SEQUENCE</scope>
</reference>
<name>A0AA36NI15_9DINO</name>
<keyword evidence="3" id="KW-1185">Reference proteome</keyword>
<protein>
    <recommendedName>
        <fullName evidence="4">Glutamine amidotransferase</fullName>
    </recommendedName>
</protein>